<evidence type="ECO:0000313" key="2">
    <source>
        <dbReference type="Proteomes" id="UP001634393"/>
    </source>
</evidence>
<dbReference type="EMBL" id="JBJXBP010000007">
    <property type="protein sequence ID" value="KAL3819714.1"/>
    <property type="molecule type" value="Genomic_DNA"/>
</dbReference>
<dbReference type="InterPro" id="IPR006476">
    <property type="entry name" value="CHP01589_pln"/>
</dbReference>
<keyword evidence="2" id="KW-1185">Reference proteome</keyword>
<dbReference type="Proteomes" id="UP001634393">
    <property type="component" value="Unassembled WGS sequence"/>
</dbReference>
<reference evidence="1 2" key="1">
    <citation type="submission" date="2024-12" db="EMBL/GenBank/DDBJ databases">
        <title>The unique morphological basis and parallel evolutionary history of personate flowers in Penstemon.</title>
        <authorList>
            <person name="Depatie T.H."/>
            <person name="Wessinger C.A."/>
        </authorList>
    </citation>
    <scope>NUCLEOTIDE SEQUENCE [LARGE SCALE GENOMIC DNA]</scope>
    <source>
        <strain evidence="1">WTNN_2</strain>
        <tissue evidence="1">Leaf</tissue>
    </source>
</reference>
<name>A0ABD3S5E6_9LAMI</name>
<evidence type="ECO:0000313" key="1">
    <source>
        <dbReference type="EMBL" id="KAL3819714.1"/>
    </source>
</evidence>
<dbReference type="AlphaFoldDB" id="A0ABD3S5E6"/>
<comment type="caution">
    <text evidence="1">The sequence shown here is derived from an EMBL/GenBank/DDBJ whole genome shotgun (WGS) entry which is preliminary data.</text>
</comment>
<dbReference type="NCBIfam" id="TIGR01589">
    <property type="entry name" value="A_thal_3526"/>
    <property type="match status" value="1"/>
</dbReference>
<gene>
    <name evidence="1" type="ORF">ACJIZ3_005619</name>
</gene>
<dbReference type="PANTHER" id="PTHR31871:SF1">
    <property type="entry name" value="HISTIDINE-TRNA LIGASE"/>
    <property type="match status" value="1"/>
</dbReference>
<protein>
    <submittedName>
        <fullName evidence="1">Uncharacterized protein</fullName>
    </submittedName>
</protein>
<proteinExistence type="predicted"/>
<dbReference type="PANTHER" id="PTHR31871">
    <property type="entry name" value="OS02G0137100 PROTEIN"/>
    <property type="match status" value="1"/>
</dbReference>
<sequence length="298" mass="32616">MSSGGVRKVSLQEIQLVQNLIERCLQLYMTESEVVSTLLDNAKIEPGFTELVWQRLEAENQEFFKAYHLRLKVKDQIQRFNQLLEKQAKLMQQVGHVGVSSVPLSNGSQIHSMHDNSAYQAPYGPTENLHPANTNVYSNGVSSCMQVAVNMGDHAGRNPLPENIPLAQSSNAGLMQGMNEGIINSGGAYPGDSLFTFGADNSLLEPRNSPYDGGNPSLQMLDENMLEPEMNSFGILGQLPQNLSFPDLTADYSNDILGSCQRSPFMGTGANFLDPQIRGEQQGPSSSGKGIFVSRFLE</sequence>
<organism evidence="1 2">
    <name type="scientific">Penstemon smallii</name>
    <dbReference type="NCBI Taxonomy" id="265156"/>
    <lineage>
        <taxon>Eukaryota</taxon>
        <taxon>Viridiplantae</taxon>
        <taxon>Streptophyta</taxon>
        <taxon>Embryophyta</taxon>
        <taxon>Tracheophyta</taxon>
        <taxon>Spermatophyta</taxon>
        <taxon>Magnoliopsida</taxon>
        <taxon>eudicotyledons</taxon>
        <taxon>Gunneridae</taxon>
        <taxon>Pentapetalae</taxon>
        <taxon>asterids</taxon>
        <taxon>lamiids</taxon>
        <taxon>Lamiales</taxon>
        <taxon>Plantaginaceae</taxon>
        <taxon>Cheloneae</taxon>
        <taxon>Penstemon</taxon>
    </lineage>
</organism>
<accession>A0ABD3S5E6</accession>
<dbReference type="Pfam" id="PF09713">
    <property type="entry name" value="A_thal_3526"/>
    <property type="match status" value="1"/>
</dbReference>